<reference evidence="1 2" key="1">
    <citation type="submission" date="2023-06" db="EMBL/GenBank/DDBJ databases">
        <title>Five Gram-positive bacteria isolated from mangrove sediments in Shenzhen, Guangdong, China.</title>
        <authorList>
            <person name="Yu S."/>
            <person name="Zheng W."/>
            <person name="Huang Y."/>
        </authorList>
    </citation>
    <scope>NUCLEOTIDE SEQUENCE [LARGE SCALE GENOMIC DNA]</scope>
    <source>
        <strain evidence="1 2">SaN35-3</strain>
        <plasmid evidence="1 2">unnamed2</plasmid>
    </source>
</reference>
<keyword evidence="2" id="KW-1185">Reference proteome</keyword>
<evidence type="ECO:0000313" key="1">
    <source>
        <dbReference type="EMBL" id="WLR44471.1"/>
    </source>
</evidence>
<gene>
    <name evidence="1" type="ORF">LC087_19410</name>
</gene>
<dbReference type="Proteomes" id="UP001197974">
    <property type="component" value="Plasmid unnamed2"/>
</dbReference>
<evidence type="ECO:0008006" key="3">
    <source>
        <dbReference type="Google" id="ProtNLM"/>
    </source>
</evidence>
<protein>
    <recommendedName>
        <fullName evidence="3">Phage protein</fullName>
    </recommendedName>
</protein>
<organism evidence="1 2">
    <name type="scientific">Bacillus carboniphilus</name>
    <dbReference type="NCBI Taxonomy" id="86663"/>
    <lineage>
        <taxon>Bacteria</taxon>
        <taxon>Bacillati</taxon>
        <taxon>Bacillota</taxon>
        <taxon>Bacilli</taxon>
        <taxon>Bacillales</taxon>
        <taxon>Bacillaceae</taxon>
        <taxon>Bacillus</taxon>
    </lineage>
</organism>
<proteinExistence type="predicted"/>
<name>A0ABY9JYJ8_9BACI</name>
<keyword evidence="1" id="KW-0614">Plasmid</keyword>
<accession>A0ABY9JYJ8</accession>
<evidence type="ECO:0000313" key="2">
    <source>
        <dbReference type="Proteomes" id="UP001197974"/>
    </source>
</evidence>
<geneLocation type="plasmid" evidence="1 2">
    <name>unnamed2</name>
</geneLocation>
<dbReference type="EMBL" id="CP129015">
    <property type="protein sequence ID" value="WLR44471.1"/>
    <property type="molecule type" value="Genomic_DNA"/>
</dbReference>
<dbReference type="RefSeq" id="WP_226540858.1">
    <property type="nucleotide sequence ID" value="NZ_CP129015.1"/>
</dbReference>
<sequence length="118" mass="13943">MAKLSKKKQQELIDLEVERINKILVKLPDKKKEIAKELIKRIAHMTIQLQILEETVQTKGPTYWMENGRQRMLVENPAQKSYNNTMNRYTSAYEKLFILVDKIEEEHGREQQEADADV</sequence>